<proteinExistence type="predicted"/>
<protein>
    <submittedName>
        <fullName evidence="3">DUF3344 domain-containing protein</fullName>
    </submittedName>
</protein>
<evidence type="ECO:0000259" key="2">
    <source>
        <dbReference type="Pfam" id="PF11824"/>
    </source>
</evidence>
<organism evidence="3">
    <name type="scientific">Streptomyces tabacisoli</name>
    <dbReference type="NCBI Taxonomy" id="3156398"/>
    <lineage>
        <taxon>Bacteria</taxon>
        <taxon>Bacillati</taxon>
        <taxon>Actinomycetota</taxon>
        <taxon>Actinomycetes</taxon>
        <taxon>Kitasatosporales</taxon>
        <taxon>Streptomycetaceae</taxon>
        <taxon>Streptomyces</taxon>
    </lineage>
</organism>
<feature type="domain" description="DUF3344" evidence="2">
    <location>
        <begin position="107"/>
        <end position="245"/>
    </location>
</feature>
<dbReference type="Pfam" id="PF11824">
    <property type="entry name" value="DUF3344"/>
    <property type="match status" value="1"/>
</dbReference>
<evidence type="ECO:0000256" key="1">
    <source>
        <dbReference type="SAM" id="SignalP"/>
    </source>
</evidence>
<feature type="signal peptide" evidence="1">
    <location>
        <begin position="1"/>
        <end position="31"/>
    </location>
</feature>
<dbReference type="AlphaFoldDB" id="A0AAU8IUS5"/>
<dbReference type="RefSeq" id="WP_353943749.1">
    <property type="nucleotide sequence ID" value="NZ_CP159534.1"/>
</dbReference>
<dbReference type="KEGG" id="stac:ABII15_20335"/>
<evidence type="ECO:0000313" key="3">
    <source>
        <dbReference type="EMBL" id="XCJ72170.1"/>
    </source>
</evidence>
<accession>A0AAU8IUS5</accession>
<dbReference type="InterPro" id="IPR021779">
    <property type="entry name" value="DUF3344"/>
</dbReference>
<sequence length="368" mass="38511">MRNSKGCFLRRLTVGLLSLAVLPPLCQTASASPSAPPEPAAEKPALPFTSRYDAVLHGGFVRAANSAITCRGAASAKNVGCAEARAGATAANGDFDMFYTDVDRDPNTYNSTRAEVRVPEGARVTYARLYWGGNLRVGEQKPPRDNGRVLVSEPGGEYKQVLADTVVGHRVANGADAYQASADVTDLVRSSGSGLYTVAQLNVAMGRTAAGAWGGWTLVAAYEKPSEPLRHLFLRDGFDTFTRAASAQKVHVPAAFPEGARGYAGLVAYNGDRGRTGDSLTVSAGRGRPVALSDGANPADDVLNSTIGQPGTQPERVPAHDNTLGYDSDVFPLDRAVARGGDALDFRLASTGDPAWAGVLFGAVDARS</sequence>
<dbReference type="EMBL" id="CP159534">
    <property type="protein sequence ID" value="XCJ72170.1"/>
    <property type="molecule type" value="Genomic_DNA"/>
</dbReference>
<keyword evidence="1" id="KW-0732">Signal</keyword>
<gene>
    <name evidence="3" type="ORF">ABII15_20335</name>
</gene>
<reference evidence="3" key="1">
    <citation type="submission" date="2024-06" db="EMBL/GenBank/DDBJ databases">
        <title>Streptomyces sp. strain HUAS MG91 genome sequences.</title>
        <authorList>
            <person name="Mo P."/>
        </authorList>
    </citation>
    <scope>NUCLEOTIDE SEQUENCE</scope>
    <source>
        <strain evidence="3">HUAS MG91</strain>
    </source>
</reference>
<name>A0AAU8IUS5_9ACTN</name>
<feature type="chain" id="PRO_5043806723" evidence="1">
    <location>
        <begin position="32"/>
        <end position="368"/>
    </location>
</feature>